<reference evidence="2" key="3">
    <citation type="submission" date="2018-07" db="EMBL/GenBank/DDBJ databases">
        <title>WGS assembly of Glycine max.</title>
        <authorList>
            <person name="Schmutz J."/>
            <person name="Cannon S."/>
            <person name="Schlueter J."/>
            <person name="Ma J."/>
            <person name="Mitros T."/>
            <person name="Nelson W."/>
            <person name="Hyten D."/>
            <person name="Song Q."/>
            <person name="Thelen J."/>
            <person name="Cheng J."/>
            <person name="Xu D."/>
            <person name="Hellsten U."/>
            <person name="May G."/>
            <person name="Yu Y."/>
            <person name="Sakurai T."/>
            <person name="Umezawa T."/>
            <person name="Bhattacharyya M."/>
            <person name="Sandhu D."/>
            <person name="Valliyodan B."/>
            <person name="Lindquist E."/>
            <person name="Peto M."/>
            <person name="Grant D."/>
            <person name="Shu S."/>
            <person name="Goodstein D."/>
            <person name="Barry K."/>
            <person name="Futrell-Griggs M."/>
            <person name="Abernathy B."/>
            <person name="Du J."/>
            <person name="Tian Z."/>
            <person name="Zhu L."/>
            <person name="Gill N."/>
            <person name="Joshi T."/>
            <person name="Libault M."/>
            <person name="Sethuraman A."/>
            <person name="Zhang X."/>
            <person name="Shinozaki K."/>
            <person name="Nguyen H."/>
            <person name="Wing R."/>
            <person name="Cregan P."/>
            <person name="Specht J."/>
            <person name="Grimwood J."/>
            <person name="Rokhsar D."/>
            <person name="Stacey G."/>
            <person name="Shoemaker R."/>
            <person name="Jackson S."/>
        </authorList>
    </citation>
    <scope>NUCLEOTIDE SEQUENCE</scope>
    <source>
        <tissue evidence="2">Callus</tissue>
    </source>
</reference>
<evidence type="ECO:0000313" key="3">
    <source>
        <dbReference type="EnsemblPlants" id="KRH41535"/>
    </source>
</evidence>
<dbReference type="Proteomes" id="UP000008827">
    <property type="component" value="Chromosome 8"/>
</dbReference>
<dbReference type="InParanoid" id="A0A0R0IRE7"/>
<reference evidence="3" key="2">
    <citation type="submission" date="2018-02" db="UniProtKB">
        <authorList>
            <consortium name="EnsemblPlants"/>
        </authorList>
    </citation>
    <scope>IDENTIFICATION</scope>
    <source>
        <strain evidence="3">Williams 82</strain>
    </source>
</reference>
<evidence type="ECO:0000256" key="1">
    <source>
        <dbReference type="SAM" id="MobiDB-lite"/>
    </source>
</evidence>
<evidence type="ECO:0000313" key="4">
    <source>
        <dbReference type="Proteomes" id="UP000008827"/>
    </source>
</evidence>
<dbReference type="SMR" id="A0A0R0IRE7"/>
<keyword evidence="4" id="KW-1185">Reference proteome</keyword>
<feature type="region of interest" description="Disordered" evidence="1">
    <location>
        <begin position="1"/>
        <end position="23"/>
    </location>
</feature>
<organism evidence="2">
    <name type="scientific">Glycine max</name>
    <name type="common">Soybean</name>
    <name type="synonym">Glycine hispida</name>
    <dbReference type="NCBI Taxonomy" id="3847"/>
    <lineage>
        <taxon>Eukaryota</taxon>
        <taxon>Viridiplantae</taxon>
        <taxon>Streptophyta</taxon>
        <taxon>Embryophyta</taxon>
        <taxon>Tracheophyta</taxon>
        <taxon>Spermatophyta</taxon>
        <taxon>Magnoliopsida</taxon>
        <taxon>eudicotyledons</taxon>
        <taxon>Gunneridae</taxon>
        <taxon>Pentapetalae</taxon>
        <taxon>rosids</taxon>
        <taxon>fabids</taxon>
        <taxon>Fabales</taxon>
        <taxon>Fabaceae</taxon>
        <taxon>Papilionoideae</taxon>
        <taxon>50 kb inversion clade</taxon>
        <taxon>NPAAA clade</taxon>
        <taxon>indigoferoid/millettioid clade</taxon>
        <taxon>Phaseoleae</taxon>
        <taxon>Glycine</taxon>
        <taxon>Glycine subgen. Soja</taxon>
    </lineage>
</organism>
<accession>A0A0R0IRE7</accession>
<name>A0A0R0IRE7_SOYBN</name>
<reference evidence="2 3" key="1">
    <citation type="journal article" date="2010" name="Nature">
        <title>Genome sequence of the palaeopolyploid soybean.</title>
        <authorList>
            <person name="Schmutz J."/>
            <person name="Cannon S.B."/>
            <person name="Schlueter J."/>
            <person name="Ma J."/>
            <person name="Mitros T."/>
            <person name="Nelson W."/>
            <person name="Hyten D.L."/>
            <person name="Song Q."/>
            <person name="Thelen J.J."/>
            <person name="Cheng J."/>
            <person name="Xu D."/>
            <person name="Hellsten U."/>
            <person name="May G.D."/>
            <person name="Yu Y."/>
            <person name="Sakurai T."/>
            <person name="Umezawa T."/>
            <person name="Bhattacharyya M.K."/>
            <person name="Sandhu D."/>
            <person name="Valliyodan B."/>
            <person name="Lindquist E."/>
            <person name="Peto M."/>
            <person name="Grant D."/>
            <person name="Shu S."/>
            <person name="Goodstein D."/>
            <person name="Barry K."/>
            <person name="Futrell-Griggs M."/>
            <person name="Abernathy B."/>
            <person name="Du J."/>
            <person name="Tian Z."/>
            <person name="Zhu L."/>
            <person name="Gill N."/>
            <person name="Joshi T."/>
            <person name="Libault M."/>
            <person name="Sethuraman A."/>
            <person name="Zhang X.-C."/>
            <person name="Shinozaki K."/>
            <person name="Nguyen H.T."/>
            <person name="Wing R.A."/>
            <person name="Cregan P."/>
            <person name="Specht J."/>
            <person name="Grimwood J."/>
            <person name="Rokhsar D."/>
            <person name="Stacey G."/>
            <person name="Shoemaker R.C."/>
            <person name="Jackson S.A."/>
        </authorList>
    </citation>
    <scope>NUCLEOTIDE SEQUENCE</scope>
    <source>
        <strain evidence="3">cv. Williams 82</strain>
        <tissue evidence="2">Callus</tissue>
    </source>
</reference>
<dbReference type="EMBL" id="CM000841">
    <property type="protein sequence ID" value="KRH41535.1"/>
    <property type="molecule type" value="Genomic_DNA"/>
</dbReference>
<evidence type="ECO:0000313" key="2">
    <source>
        <dbReference type="EMBL" id="KRH41535.1"/>
    </source>
</evidence>
<dbReference type="Gramene" id="KRH41535">
    <property type="protein sequence ID" value="KRH41535"/>
    <property type="gene ID" value="GLYMA_08G036200"/>
</dbReference>
<dbReference type="AlphaFoldDB" id="A0A0R0IRE7"/>
<protein>
    <submittedName>
        <fullName evidence="2 3">Uncharacterized protein</fullName>
    </submittedName>
</protein>
<gene>
    <name evidence="2" type="ORF">GLYMA_08G036200</name>
</gene>
<sequence>MWPQQHHQRKPLHRTRKRTTNQHHKTLQAITSSQRQQVSLFFLYPEATNCSPFSDFFKKRNLFLKSAGKKNTNTDTPK</sequence>
<proteinExistence type="predicted"/>
<dbReference type="EnsemblPlants" id="KRH41535">
    <property type="protein sequence ID" value="KRH41535"/>
    <property type="gene ID" value="GLYMA_08G036200"/>
</dbReference>